<dbReference type="Proteomes" id="UP000234275">
    <property type="component" value="Unassembled WGS sequence"/>
</dbReference>
<accession>A0A2I2GPW1</accession>
<name>A0A2I2GPW1_9EURO</name>
<dbReference type="SMART" id="SM01276">
    <property type="entry name" value="M60-like"/>
    <property type="match status" value="1"/>
</dbReference>
<dbReference type="GeneID" id="36555962"/>
<dbReference type="PROSITE" id="PS51723">
    <property type="entry name" value="PEPTIDASE_M60"/>
    <property type="match status" value="1"/>
</dbReference>
<sequence length="853" mass="95622">MPIKSKQITPLPRPTWLDKAGMSKGVDHDRHHLGIVLAPGQTIKARQTNPAFKSDLTLRLLNDDAHTETSKKFGTSWTSVSVNSVSVPFIDTPYYDKPEGNVQPVVEYDFPDGSKTLPIYRKGDDEKAFFALWDSVGAEFALINSAVASVLVPVVDKEALRHKSIDGLIEYYESLFAFYNSLAGLSFEPEFDSDLNISNRYFMKADIHGAGGAYYGHEWTAASTNAIKGWWLDPLATNWGNLHEIGHGYQASFRNDRYFWNGEVSNNIYAACYQSAMLGDRKYKEGWLYNYGKQAQVEKGITDNSQAKLGLNEWDLRAKLYFLVMMIDKAGWDSFADFNRQYRLASNSPGFKVADYLILDMLSESFIRVANLDVTPFVQLCNGVISSTQLQRNHFSQARAVYPLSGLVESDTLTKLQTELKLQSPLDLVEVSQLLASGVTGDVRLSLNINDFSQIYGKSILLLVGSRVVRNVMIQESVVSLSGLTIGAYTLRLPTGRNDKYQTPNDRYLVVKPGLEEVKVDFEPKTGSLVVSQEIKLLGLGDDLFSTIQVDQVNHIVEVAVTEKEPHSYFGDQTYAQIIIKDKSGTEKLRVTMPGKGATLSNDKIPFEPGYTLEVHHEEPSHRIQLSPDFDGVIDHTKKINTFEITASGLKNQALNNDPLKALLPRIEAAATELRSRPFMLRADSPAKLDIWLAINLYSGSQRDDLLKQYADCLPTDNDPPVEGLGNAFTVDFKGIGDRQFLKVDVDLNTRKLTVHLESGVAHHYFDDTYASLQYIDADGTEQLNLDIKGSKDQKAGQWPFPISGYGEEVLKIRHEEPKNRLVVTNNMQNRRLSDREKLQDYRITPTGLELIQ</sequence>
<dbReference type="InterPro" id="IPR042279">
    <property type="entry name" value="Pep_M60_3"/>
</dbReference>
<evidence type="ECO:0000313" key="3">
    <source>
        <dbReference type="EMBL" id="PLB54911.1"/>
    </source>
</evidence>
<evidence type="ECO:0000259" key="2">
    <source>
        <dbReference type="PROSITE" id="PS51723"/>
    </source>
</evidence>
<dbReference type="RefSeq" id="XP_024710213.1">
    <property type="nucleotide sequence ID" value="XM_024848263.1"/>
</dbReference>
<reference evidence="3 4" key="1">
    <citation type="submission" date="2016-12" db="EMBL/GenBank/DDBJ databases">
        <title>The genomes of Aspergillus section Nigri reveals drivers in fungal speciation.</title>
        <authorList>
            <consortium name="DOE Joint Genome Institute"/>
            <person name="Vesth T.C."/>
            <person name="Nybo J."/>
            <person name="Theobald S."/>
            <person name="Brandl J."/>
            <person name="Frisvad J.C."/>
            <person name="Nielsen K.F."/>
            <person name="Lyhne E.K."/>
            <person name="Kogle M.E."/>
            <person name="Kuo A."/>
            <person name="Riley R."/>
            <person name="Clum A."/>
            <person name="Nolan M."/>
            <person name="Lipzen A."/>
            <person name="Salamov A."/>
            <person name="Henrissat B."/>
            <person name="Wiebenga A."/>
            <person name="De Vries R.P."/>
            <person name="Grigoriev I.V."/>
            <person name="Mortensen U.H."/>
            <person name="Andersen M.R."/>
            <person name="Baker S.E."/>
        </authorList>
    </citation>
    <scope>NUCLEOTIDE SEQUENCE [LARGE SCALE GENOMIC DNA]</scope>
    <source>
        <strain evidence="3 4">IBT 23096</strain>
    </source>
</reference>
<dbReference type="Gene3D" id="3.40.390.80">
    <property type="entry name" value="Peptidase M60, enhancin-like domain 2"/>
    <property type="match status" value="1"/>
</dbReference>
<dbReference type="OrthoDB" id="4192271at2759"/>
<dbReference type="Pfam" id="PF03272">
    <property type="entry name" value="Mucin_bdg"/>
    <property type="match status" value="2"/>
</dbReference>
<dbReference type="AlphaFoldDB" id="A0A2I2GPW1"/>
<comment type="caution">
    <text evidence="3">The sequence shown here is derived from an EMBL/GenBank/DDBJ whole genome shotgun (WGS) entry which is preliminary data.</text>
</comment>
<gene>
    <name evidence="3" type="ORF">P170DRAFT_432439</name>
</gene>
<proteinExistence type="predicted"/>
<evidence type="ECO:0000256" key="1">
    <source>
        <dbReference type="SAM" id="MobiDB-lite"/>
    </source>
</evidence>
<dbReference type="Pfam" id="PF13402">
    <property type="entry name" value="Peptidase_M60"/>
    <property type="match status" value="1"/>
</dbReference>
<dbReference type="InterPro" id="IPR031161">
    <property type="entry name" value="Peptidase_M60_dom"/>
</dbReference>
<evidence type="ECO:0000313" key="4">
    <source>
        <dbReference type="Proteomes" id="UP000234275"/>
    </source>
</evidence>
<organism evidence="3 4">
    <name type="scientific">Aspergillus steynii IBT 23096</name>
    <dbReference type="NCBI Taxonomy" id="1392250"/>
    <lineage>
        <taxon>Eukaryota</taxon>
        <taxon>Fungi</taxon>
        <taxon>Dikarya</taxon>
        <taxon>Ascomycota</taxon>
        <taxon>Pezizomycotina</taxon>
        <taxon>Eurotiomycetes</taxon>
        <taxon>Eurotiomycetidae</taxon>
        <taxon>Eurotiales</taxon>
        <taxon>Aspergillaceae</taxon>
        <taxon>Aspergillus</taxon>
        <taxon>Aspergillus subgen. Circumdati</taxon>
    </lineage>
</organism>
<keyword evidence="4" id="KW-1185">Reference proteome</keyword>
<dbReference type="EMBL" id="MSFO01000001">
    <property type="protein sequence ID" value="PLB54911.1"/>
    <property type="molecule type" value="Genomic_DNA"/>
</dbReference>
<feature type="region of interest" description="Disordered" evidence="1">
    <location>
        <begin position="1"/>
        <end position="24"/>
    </location>
</feature>
<dbReference type="InterPro" id="IPR004954">
    <property type="entry name" value="Mucin-bd"/>
</dbReference>
<feature type="domain" description="Peptidase M60" evidence="2">
    <location>
        <begin position="28"/>
        <end position="331"/>
    </location>
</feature>
<dbReference type="VEuPathDB" id="FungiDB:P170DRAFT_432439"/>
<protein>
    <submittedName>
        <fullName evidence="3">Peptidase M60, viral enhancin protein</fullName>
    </submittedName>
</protein>
<dbReference type="Gene3D" id="1.10.390.30">
    <property type="entry name" value="Peptidase M60, enhancin-like domain 3"/>
    <property type="match status" value="1"/>
</dbReference>